<keyword evidence="7 17" id="KW-0812">Transmembrane</keyword>
<accession>A0A1S5QIV1</accession>
<evidence type="ECO:0000256" key="10">
    <source>
        <dbReference type="ARBA" id="ARBA00022989"/>
    </source>
</evidence>
<keyword evidence="10 17" id="KW-1133">Transmembrane helix</keyword>
<dbReference type="Gene3D" id="1.10.287.3510">
    <property type="match status" value="1"/>
</dbReference>
<comment type="subcellular location">
    <subcellularLocation>
        <location evidence="17">Mitochondrion inner membrane</location>
        <topology evidence="17">Multi-pass membrane protein</topology>
    </subcellularLocation>
    <subcellularLocation>
        <location evidence="1">Mitochondrion membrane</location>
        <topology evidence="1">Multi-pass membrane protein</topology>
    </subcellularLocation>
</comment>
<dbReference type="AlphaFoldDB" id="A0A1S5QIV1"/>
<keyword evidence="14 17" id="KW-0472">Membrane</keyword>
<evidence type="ECO:0000256" key="12">
    <source>
        <dbReference type="ARBA" id="ARBA00023075"/>
    </source>
</evidence>
<evidence type="ECO:0000256" key="8">
    <source>
        <dbReference type="ARBA" id="ARBA00022967"/>
    </source>
</evidence>
<dbReference type="EC" id="7.1.1.2" evidence="3 17"/>
<evidence type="ECO:0000313" key="18">
    <source>
        <dbReference type="EMBL" id="AMB36478.1"/>
    </source>
</evidence>
<dbReference type="GO" id="GO:0005743">
    <property type="term" value="C:mitochondrial inner membrane"/>
    <property type="evidence" value="ECO:0007669"/>
    <property type="project" value="UniProtKB-SubCell"/>
</dbReference>
<evidence type="ECO:0000256" key="11">
    <source>
        <dbReference type="ARBA" id="ARBA00023027"/>
    </source>
</evidence>
<evidence type="ECO:0000256" key="17">
    <source>
        <dbReference type="RuleBase" id="RU004419"/>
    </source>
</evidence>
<keyword evidence="13 17" id="KW-0496">Mitochondrion</keyword>
<keyword evidence="9 17" id="KW-0249">Electron transport</keyword>
<feature type="transmembrane region" description="Helical" evidence="17">
    <location>
        <begin position="61"/>
        <end position="81"/>
    </location>
</feature>
<dbReference type="GO" id="GO:1902495">
    <property type="term" value="C:transmembrane transporter complex"/>
    <property type="evidence" value="ECO:0007669"/>
    <property type="project" value="UniProtKB-ARBA"/>
</dbReference>
<keyword evidence="6 17" id="KW-0679">Respiratory chain</keyword>
<dbReference type="PANTHER" id="PTHR11434:SF0">
    <property type="entry name" value="NADH-UBIQUINONE OXIDOREDUCTASE CHAIN 4L"/>
    <property type="match status" value="1"/>
</dbReference>
<reference evidence="18" key="2">
    <citation type="journal article" date="2016" name="Zool. Sci.">
        <title>Complete Mitochondrial Reveals a New Phylogenetic Perspective on the Brackish Water Goby Mugilogobius Group (Teleostei: Gobiidae: Gobionellinae).</title>
        <authorList>
            <person name="Huang S.P."/>
            <person name="Chen I.S."/>
            <person name="Jang-Liaw N.H."/>
            <person name="Shao K.T."/>
            <person name="Yung M.M."/>
        </authorList>
    </citation>
    <scope>NUCLEOTIDE SEQUENCE</scope>
</reference>
<comment type="function">
    <text evidence="15">Core subunit of the mitochondrial membrane respiratory chain NADH dehydrogenase (Complex I) which catalyzes electron transfer from NADH through the respiratory chain, using ubiquinone as an electron acceptor. Part of the enzyme membrane arm which is embedded in the lipid bilayer and involved in proton translocation.</text>
</comment>
<geneLocation type="mitochondrion" evidence="18"/>
<keyword evidence="11 17" id="KW-0520">NAD</keyword>
<feature type="transmembrane region" description="Helical" evidence="17">
    <location>
        <begin position="6"/>
        <end position="22"/>
    </location>
</feature>
<evidence type="ECO:0000256" key="1">
    <source>
        <dbReference type="ARBA" id="ARBA00004225"/>
    </source>
</evidence>
<dbReference type="PANTHER" id="PTHR11434">
    <property type="entry name" value="NADH-UBIQUINONE OXIDOREDUCTASE SUBUNIT ND4L"/>
    <property type="match status" value="1"/>
</dbReference>
<comment type="catalytic activity">
    <reaction evidence="16">
        <text>a ubiquinone + NADH + 5 H(+)(in) = a ubiquinol + NAD(+) + 4 H(+)(out)</text>
        <dbReference type="Rhea" id="RHEA:29091"/>
        <dbReference type="Rhea" id="RHEA-COMP:9565"/>
        <dbReference type="Rhea" id="RHEA-COMP:9566"/>
        <dbReference type="ChEBI" id="CHEBI:15378"/>
        <dbReference type="ChEBI" id="CHEBI:16389"/>
        <dbReference type="ChEBI" id="CHEBI:17976"/>
        <dbReference type="ChEBI" id="CHEBI:57540"/>
        <dbReference type="ChEBI" id="CHEBI:57945"/>
        <dbReference type="EC" id="7.1.1.2"/>
    </reaction>
    <physiologicalReaction direction="left-to-right" evidence="16">
        <dbReference type="Rhea" id="RHEA:29092"/>
    </physiologicalReaction>
</comment>
<dbReference type="FunFam" id="1.10.287.3510:FF:000002">
    <property type="entry name" value="NADH-ubiquinone oxidoreductase chain 4L"/>
    <property type="match status" value="1"/>
</dbReference>
<keyword evidence="5 17" id="KW-0813">Transport</keyword>
<evidence type="ECO:0000256" key="9">
    <source>
        <dbReference type="ARBA" id="ARBA00022982"/>
    </source>
</evidence>
<gene>
    <name evidence="18" type="primary">ND4L</name>
</gene>
<evidence type="ECO:0000256" key="3">
    <source>
        <dbReference type="ARBA" id="ARBA00012944"/>
    </source>
</evidence>
<evidence type="ECO:0000256" key="4">
    <source>
        <dbReference type="ARBA" id="ARBA00016612"/>
    </source>
</evidence>
<evidence type="ECO:0000256" key="13">
    <source>
        <dbReference type="ARBA" id="ARBA00023128"/>
    </source>
</evidence>
<dbReference type="InterPro" id="IPR001133">
    <property type="entry name" value="NADH_UbQ_OxRdtase_chain4L/K"/>
</dbReference>
<proteinExistence type="inferred from homology"/>
<dbReference type="GO" id="GO:0030964">
    <property type="term" value="C:NADH dehydrogenase complex"/>
    <property type="evidence" value="ECO:0007669"/>
    <property type="project" value="TreeGrafter"/>
</dbReference>
<comment type="similarity">
    <text evidence="2 17">Belongs to the complex I subunit 4L family.</text>
</comment>
<dbReference type="GO" id="GO:0008137">
    <property type="term" value="F:NADH dehydrogenase (ubiquinone) activity"/>
    <property type="evidence" value="ECO:0007669"/>
    <property type="project" value="UniProtKB-EC"/>
</dbReference>
<reference evidence="18" key="1">
    <citation type="submission" date="2015-06" db="EMBL/GenBank/DDBJ databases">
        <authorList>
            <person name="Hoefler B.C."/>
            <person name="Straight P.D."/>
        </authorList>
    </citation>
    <scope>NUCLEOTIDE SEQUENCE</scope>
</reference>
<protein>
    <recommendedName>
        <fullName evidence="4 17">NADH-ubiquinone oxidoreductase chain 4L</fullName>
        <ecNumber evidence="3 17">7.1.1.2</ecNumber>
    </recommendedName>
</protein>
<dbReference type="Pfam" id="PF00420">
    <property type="entry name" value="Oxidored_q2"/>
    <property type="match status" value="1"/>
</dbReference>
<feature type="transmembrane region" description="Helical" evidence="17">
    <location>
        <begin position="29"/>
        <end position="49"/>
    </location>
</feature>
<evidence type="ECO:0000256" key="6">
    <source>
        <dbReference type="ARBA" id="ARBA00022660"/>
    </source>
</evidence>
<evidence type="ECO:0000256" key="15">
    <source>
        <dbReference type="ARBA" id="ARBA00043911"/>
    </source>
</evidence>
<sequence>MPPSHFMISVSFFIAMAGLAFHRTHLLSALLCLEAVMLSLFVALALWTMELSFTSFSCTPLILLTFSASEASVGLALLVATTRTHGSDELKALNLLQC</sequence>
<evidence type="ECO:0000256" key="14">
    <source>
        <dbReference type="ARBA" id="ARBA00023136"/>
    </source>
</evidence>
<dbReference type="GO" id="GO:0016651">
    <property type="term" value="F:oxidoreductase activity, acting on NAD(P)H"/>
    <property type="evidence" value="ECO:0007669"/>
    <property type="project" value="InterPro"/>
</dbReference>
<dbReference type="GO" id="GO:0042773">
    <property type="term" value="P:ATP synthesis coupled electron transport"/>
    <property type="evidence" value="ECO:0007669"/>
    <property type="project" value="UniProtKB-UniRule"/>
</dbReference>
<name>A0A1S5QIV1_9GOBI</name>
<evidence type="ECO:0000256" key="5">
    <source>
        <dbReference type="ARBA" id="ARBA00022448"/>
    </source>
</evidence>
<keyword evidence="17" id="KW-0999">Mitochondrion inner membrane</keyword>
<dbReference type="InterPro" id="IPR039428">
    <property type="entry name" value="NUOK/Mnh_C1-like"/>
</dbReference>
<evidence type="ECO:0000256" key="16">
    <source>
        <dbReference type="ARBA" id="ARBA00048769"/>
    </source>
</evidence>
<dbReference type="EMBL" id="KT153060">
    <property type="protein sequence ID" value="AMB36478.1"/>
    <property type="molecule type" value="Genomic_DNA"/>
</dbReference>
<keyword evidence="12 17" id="KW-0830">Ubiquinone</keyword>
<evidence type="ECO:0000256" key="7">
    <source>
        <dbReference type="ARBA" id="ARBA00022692"/>
    </source>
</evidence>
<dbReference type="GO" id="GO:0098803">
    <property type="term" value="C:respiratory chain complex"/>
    <property type="evidence" value="ECO:0007669"/>
    <property type="project" value="UniProtKB-ARBA"/>
</dbReference>
<keyword evidence="8 17" id="KW-1278">Translocase</keyword>
<evidence type="ECO:0000256" key="2">
    <source>
        <dbReference type="ARBA" id="ARBA00010519"/>
    </source>
</evidence>
<organism evidence="18">
    <name type="scientific">Brachygobius kabiliensis</name>
    <dbReference type="NCBI Taxonomy" id="228545"/>
    <lineage>
        <taxon>Eukaryota</taxon>
        <taxon>Metazoa</taxon>
        <taxon>Chordata</taxon>
        <taxon>Craniata</taxon>
        <taxon>Vertebrata</taxon>
        <taxon>Euteleostomi</taxon>
        <taxon>Actinopterygii</taxon>
        <taxon>Neopterygii</taxon>
        <taxon>Teleostei</taxon>
        <taxon>Neoteleostei</taxon>
        <taxon>Acanthomorphata</taxon>
        <taxon>Gobiaria</taxon>
        <taxon>Gobiiformes</taxon>
        <taxon>Gobioidei</taxon>
        <taxon>Gobiidae</taxon>
        <taxon>Gobionellinae</taxon>
        <taxon>Brachygobius</taxon>
    </lineage>
</organism>